<dbReference type="Pfam" id="PF00211">
    <property type="entry name" value="Guanylate_cyc"/>
    <property type="match status" value="1"/>
</dbReference>
<dbReference type="PANTHER" id="PTHR16305">
    <property type="entry name" value="TESTICULAR SOLUBLE ADENYLYL CYCLASE"/>
    <property type="match status" value="1"/>
</dbReference>
<evidence type="ECO:0000256" key="3">
    <source>
        <dbReference type="SAM" id="MobiDB-lite"/>
    </source>
</evidence>
<dbReference type="GO" id="GO:0005524">
    <property type="term" value="F:ATP binding"/>
    <property type="evidence" value="ECO:0007669"/>
    <property type="project" value="UniProtKB-KW"/>
</dbReference>
<dbReference type="CDD" id="cd09487">
    <property type="entry name" value="SAM_superfamily"/>
    <property type="match status" value="1"/>
</dbReference>
<dbReference type="Proteomes" id="UP001138661">
    <property type="component" value="Unassembled WGS sequence"/>
</dbReference>
<proteinExistence type="predicted"/>
<protein>
    <submittedName>
        <fullName evidence="6">AAA family ATPase</fullName>
    </submittedName>
</protein>
<dbReference type="GO" id="GO:0009190">
    <property type="term" value="P:cyclic nucleotide biosynthetic process"/>
    <property type="evidence" value="ECO:0007669"/>
    <property type="project" value="InterPro"/>
</dbReference>
<dbReference type="Pfam" id="PF13191">
    <property type="entry name" value="AAA_16"/>
    <property type="match status" value="1"/>
</dbReference>
<dbReference type="CDD" id="cd07302">
    <property type="entry name" value="CHD"/>
    <property type="match status" value="1"/>
</dbReference>
<evidence type="ECO:0000256" key="2">
    <source>
        <dbReference type="ARBA" id="ARBA00022840"/>
    </source>
</evidence>
<name>A0A9X1FYZ5_9RHOB</name>
<gene>
    <name evidence="6" type="ORF">KX928_20595</name>
</gene>
<keyword evidence="7" id="KW-1185">Reference proteome</keyword>
<dbReference type="GO" id="GO:0004016">
    <property type="term" value="F:adenylate cyclase activity"/>
    <property type="evidence" value="ECO:0007669"/>
    <property type="project" value="TreeGrafter"/>
</dbReference>
<dbReference type="AlphaFoldDB" id="A0A9X1FYZ5"/>
<dbReference type="InterPro" id="IPR041664">
    <property type="entry name" value="AAA_16"/>
</dbReference>
<evidence type="ECO:0000259" key="4">
    <source>
        <dbReference type="PROSITE" id="PS50105"/>
    </source>
</evidence>
<dbReference type="PROSITE" id="PS50125">
    <property type="entry name" value="GUANYLATE_CYCLASE_2"/>
    <property type="match status" value="1"/>
</dbReference>
<sequence>MKSLEAWLQSLNLEKYLETFEANSVDLDIIADLTEQDLADLGVSLGDRKRIKQATAKLARPDGMPAAHAQADRAEAADPTKNLPPSNAVELRQLTLMFVDLVGSTKLSNQLDLEQYHDVLAGFQRCCLTAIRNHFGYFAQFVGDGVVAYFGYPIAEEDDAERAVLAALDIQRTIADAAPDLDTRLQARVGIATGDVLIDDLPRDDKTADHLALGDIPNLAARLQSLAEPGQVAISDQTKIRLGANFSCTSIGQHQLKGFSEPVGVWIAKSARDTELRFEKRQHGKLSRLVGREDELRLLEGRWSNARQGSGHAVFLTGEAGLGKSRLAQALHDKLRATEAVRMSFQCSPYHQTSAFYPVTSHLNHAIKLREDDATDARNAKIDAFVATIADPVRAPLTQAIFANLLSEDTSGITAAMTPEELKEKTFETLIRYFERASATHPALVLFEDLHWIDPSTEELLGLLVDQLDRINLLLIGTYRPDYIRRWGGQSHVTTLSLARLDTRQCKSLVSELSQELQMAPELVQKIADRAEGVPLFVEEMVRMVQRRQRMTAQDDLIRNGLELPSNLKDLLRAKIDHLPSTRDIVFVCAALGREISTEVVSAICKTDRESTERHLDILVQAQILTAHDDGRSHSFRHALIQDAAYESMLPRRASNLHGQIADTLVQSFPAFAERSPEVVAQHYWRANVFDKARDKWREAAEIALRSYAGQEAMGHLEAAIEANTAADLGEEGERQEIELREMLSVALEIRSWGAPEIATNLDRLRILQMKTGTPSDVFLVLHGLCGTHLIGGRPDLAQDYCDQMNDLVGEDAPPAMLTLREHNTAVTSLFLGRFDKAIRHFDKALDYRQHAEIAQINRYYAADPATIDRVMRCWAGALNQNDRAALEVEIDTAIATAQSEPSDFSRCYSLSIIANIFQTLDDPERALQFAQAAYAISQKIKFEYWEAWCSIILGWALARTGEPTIGTETLKAGLKGYISTGSAQIITYAKTLLADAHLAAHQPETAEALIREVQTTLERSPIRFHVGLTEMIAQKVSHALNDQPSSQD</sequence>
<feature type="domain" description="Guanylate cyclase" evidence="5">
    <location>
        <begin position="95"/>
        <end position="224"/>
    </location>
</feature>
<keyword evidence="1" id="KW-0547">Nucleotide-binding</keyword>
<dbReference type="GO" id="GO:0005737">
    <property type="term" value="C:cytoplasm"/>
    <property type="evidence" value="ECO:0007669"/>
    <property type="project" value="TreeGrafter"/>
</dbReference>
<dbReference type="SMART" id="SM00454">
    <property type="entry name" value="SAM"/>
    <property type="match status" value="1"/>
</dbReference>
<dbReference type="EMBL" id="JAHXDN010000006">
    <property type="protein sequence ID" value="MBW4710193.1"/>
    <property type="molecule type" value="Genomic_DNA"/>
</dbReference>
<dbReference type="SMART" id="SM00044">
    <property type="entry name" value="CYCc"/>
    <property type="match status" value="1"/>
</dbReference>
<feature type="domain" description="SAM" evidence="4">
    <location>
        <begin position="1"/>
        <end position="44"/>
    </location>
</feature>
<dbReference type="InterPro" id="IPR001660">
    <property type="entry name" value="SAM"/>
</dbReference>
<dbReference type="Pfam" id="PF00536">
    <property type="entry name" value="SAM_1"/>
    <property type="match status" value="1"/>
</dbReference>
<accession>A0A9X1FYZ5</accession>
<dbReference type="RefSeq" id="WP_219506420.1">
    <property type="nucleotide sequence ID" value="NZ_JAHXDN010000006.1"/>
</dbReference>
<evidence type="ECO:0000313" key="6">
    <source>
        <dbReference type="EMBL" id="MBW4710193.1"/>
    </source>
</evidence>
<organism evidence="6 7">
    <name type="scientific">Roseobacter insulae</name>
    <dbReference type="NCBI Taxonomy" id="2859783"/>
    <lineage>
        <taxon>Bacteria</taxon>
        <taxon>Pseudomonadati</taxon>
        <taxon>Pseudomonadota</taxon>
        <taxon>Alphaproteobacteria</taxon>
        <taxon>Rhodobacterales</taxon>
        <taxon>Roseobacteraceae</taxon>
        <taxon>Roseobacter</taxon>
    </lineage>
</organism>
<comment type="caution">
    <text evidence="6">The sequence shown here is derived from an EMBL/GenBank/DDBJ whole genome shotgun (WGS) entry which is preliminary data.</text>
</comment>
<evidence type="ECO:0000313" key="7">
    <source>
        <dbReference type="Proteomes" id="UP001138661"/>
    </source>
</evidence>
<feature type="region of interest" description="Disordered" evidence="3">
    <location>
        <begin position="59"/>
        <end position="85"/>
    </location>
</feature>
<dbReference type="PANTHER" id="PTHR16305:SF28">
    <property type="entry name" value="GUANYLATE CYCLASE DOMAIN-CONTAINING PROTEIN"/>
    <property type="match status" value="1"/>
</dbReference>
<evidence type="ECO:0000256" key="1">
    <source>
        <dbReference type="ARBA" id="ARBA00022741"/>
    </source>
</evidence>
<evidence type="ECO:0000259" key="5">
    <source>
        <dbReference type="PROSITE" id="PS50125"/>
    </source>
</evidence>
<keyword evidence="2" id="KW-0067">ATP-binding</keyword>
<reference evidence="6" key="1">
    <citation type="submission" date="2021-07" db="EMBL/GenBank/DDBJ databases">
        <title>Roseobacter insulae sp. nov., isolated from a tidal flat.</title>
        <authorList>
            <person name="Park S."/>
            <person name="Yoon J.-H."/>
        </authorList>
    </citation>
    <scope>NUCLEOTIDE SEQUENCE</scope>
    <source>
        <strain evidence="6">YSTF-M11</strain>
    </source>
</reference>
<dbReference type="GO" id="GO:0035556">
    <property type="term" value="P:intracellular signal transduction"/>
    <property type="evidence" value="ECO:0007669"/>
    <property type="project" value="InterPro"/>
</dbReference>
<dbReference type="InterPro" id="IPR001054">
    <property type="entry name" value="A/G_cyclase"/>
</dbReference>
<dbReference type="PROSITE" id="PS50105">
    <property type="entry name" value="SAM_DOMAIN"/>
    <property type="match status" value="1"/>
</dbReference>